<evidence type="ECO:0008006" key="3">
    <source>
        <dbReference type="Google" id="ProtNLM"/>
    </source>
</evidence>
<organism evidence="1 2">
    <name type="scientific">Bradyrhizobium pachyrhizi</name>
    <dbReference type="NCBI Taxonomy" id="280333"/>
    <lineage>
        <taxon>Bacteria</taxon>
        <taxon>Pseudomonadati</taxon>
        <taxon>Pseudomonadota</taxon>
        <taxon>Alphaproteobacteria</taxon>
        <taxon>Hyphomicrobiales</taxon>
        <taxon>Nitrobacteraceae</taxon>
        <taxon>Bradyrhizobium</taxon>
    </lineage>
</organism>
<comment type="caution">
    <text evidence="1">The sequence shown here is derived from an EMBL/GenBank/DDBJ whole genome shotgun (WGS) entry which is preliminary data.</text>
</comment>
<keyword evidence="2" id="KW-1185">Reference proteome</keyword>
<protein>
    <recommendedName>
        <fullName evidence="3">Transposase</fullName>
    </recommendedName>
</protein>
<dbReference type="AlphaFoldDB" id="A0A844SXT8"/>
<dbReference type="Proteomes" id="UP000436468">
    <property type="component" value="Unassembled WGS sequence"/>
</dbReference>
<dbReference type="EMBL" id="WQNF01000018">
    <property type="protein sequence ID" value="MVT68142.1"/>
    <property type="molecule type" value="Genomic_DNA"/>
</dbReference>
<gene>
    <name evidence="1" type="ORF">GPL21_23870</name>
</gene>
<dbReference type="RefSeq" id="WP_157346332.1">
    <property type="nucleotide sequence ID" value="NZ_WQNF01000018.1"/>
</dbReference>
<reference evidence="1 2" key="1">
    <citation type="submission" date="2019-12" db="EMBL/GenBank/DDBJ databases">
        <title>Draft genome sequences Bradyrhizobium cajani AMBPC1010, Bradyrhizobium pachyrhizi AMBPC1040 and Bradyrhizobium yuanmingense ALSPC3051, three plant growth promoting strains isolated from nodules of Cajanus cajan L. in Dominican Republic.</title>
        <authorList>
            <person name="Flores-Felix J.D."/>
            <person name="Araujo J."/>
            <person name="Diaz-Alcantara C."/>
            <person name="Gonzalez-Andres F."/>
            <person name="Velazquez E."/>
        </authorList>
    </citation>
    <scope>NUCLEOTIDE SEQUENCE [LARGE SCALE GENOMIC DNA]</scope>
    <source>
        <strain evidence="1 2">1040</strain>
    </source>
</reference>
<proteinExistence type="predicted"/>
<sequence>MMRNRSQWFAPIDVARLVCQFIPSPKKIGSANNVHALLRQGRAPHVRTAILVRHRANILRLLAGTEARLGH</sequence>
<evidence type="ECO:0000313" key="2">
    <source>
        <dbReference type="Proteomes" id="UP000436468"/>
    </source>
</evidence>
<name>A0A844SXT8_9BRAD</name>
<evidence type="ECO:0000313" key="1">
    <source>
        <dbReference type="EMBL" id="MVT68142.1"/>
    </source>
</evidence>
<accession>A0A844SXT8</accession>